<protein>
    <recommendedName>
        <fullName evidence="3">DinB family protein</fullName>
    </recommendedName>
</protein>
<evidence type="ECO:0008006" key="3">
    <source>
        <dbReference type="Google" id="ProtNLM"/>
    </source>
</evidence>
<evidence type="ECO:0000313" key="1">
    <source>
        <dbReference type="EMBL" id="RYP81451.1"/>
    </source>
</evidence>
<dbReference type="OrthoDB" id="3783691at2"/>
<keyword evidence="2" id="KW-1185">Reference proteome</keyword>
<name>A0A4Q4Z3C4_9ACTN</name>
<dbReference type="EMBL" id="SDKM01000067">
    <property type="protein sequence ID" value="RYP81451.1"/>
    <property type="molecule type" value="Genomic_DNA"/>
</dbReference>
<dbReference type="AlphaFoldDB" id="A0A4Q4Z3C4"/>
<comment type="caution">
    <text evidence="1">The sequence shown here is derived from an EMBL/GenBank/DDBJ whole genome shotgun (WGS) entry which is preliminary data.</text>
</comment>
<proteinExistence type="predicted"/>
<accession>A0A4Q4Z3C4</accession>
<sequence length="163" mass="17739">MSYGLRDIGGERVELCDECGFDSREPRDLLAAFAATFVALEQLGGHPDAGRRPEAETWSGTEYVEHCVDGADQTVALCNRAAGRPESEPPVSLSDAADGTAALVHQLTDAQWDAPTDAWPFEVSVRLAMIHLLHDLEHHVWDIRRGYAKLALADGIEVATSSR</sequence>
<dbReference type="SUPFAM" id="SSF109854">
    <property type="entry name" value="DinB/YfiT-like putative metalloenzymes"/>
    <property type="match status" value="1"/>
</dbReference>
<dbReference type="Proteomes" id="UP000295198">
    <property type="component" value="Unassembled WGS sequence"/>
</dbReference>
<organism evidence="1 2">
    <name type="scientific">Nocardioides guangzhouensis</name>
    <dbReference type="NCBI Taxonomy" id="2497878"/>
    <lineage>
        <taxon>Bacteria</taxon>
        <taxon>Bacillati</taxon>
        <taxon>Actinomycetota</taxon>
        <taxon>Actinomycetes</taxon>
        <taxon>Propionibacteriales</taxon>
        <taxon>Nocardioidaceae</taxon>
        <taxon>Nocardioides</taxon>
    </lineage>
</organism>
<evidence type="ECO:0000313" key="2">
    <source>
        <dbReference type="Proteomes" id="UP000295198"/>
    </source>
</evidence>
<dbReference type="RefSeq" id="WP_134720938.1">
    <property type="nucleotide sequence ID" value="NZ_SDKM01000067.1"/>
</dbReference>
<gene>
    <name evidence="1" type="ORF">EKO23_23600</name>
</gene>
<dbReference type="InterPro" id="IPR034660">
    <property type="entry name" value="DinB/YfiT-like"/>
</dbReference>
<reference evidence="1 2" key="1">
    <citation type="submission" date="2019-01" db="EMBL/GenBank/DDBJ databases">
        <title>Nocardioides guangzhouensis sp. nov., an actinobacterium isolated from soil.</title>
        <authorList>
            <person name="Fu Y."/>
            <person name="Cai Y."/>
            <person name="Lin Z."/>
            <person name="Chen P."/>
        </authorList>
    </citation>
    <scope>NUCLEOTIDE SEQUENCE [LARGE SCALE GENOMIC DNA]</scope>
    <source>
        <strain evidence="1 2">130</strain>
    </source>
</reference>